<keyword evidence="1" id="KW-1133">Transmembrane helix</keyword>
<dbReference type="PANTHER" id="PTHR43283:SF7">
    <property type="entry name" value="BETA-LACTAMASE-RELATED DOMAIN-CONTAINING PROTEIN"/>
    <property type="match status" value="1"/>
</dbReference>
<accession>A0A3L7DVS7</accession>
<dbReference type="InterPro" id="IPR012338">
    <property type="entry name" value="Beta-lactam/transpept-like"/>
</dbReference>
<dbReference type="PANTHER" id="PTHR43283">
    <property type="entry name" value="BETA-LACTAMASE-RELATED"/>
    <property type="match status" value="1"/>
</dbReference>
<sequence>MLLLKSSIIPCHSNKSSLPQSIAEGTATAALAGYESAGHSAKMSTPLPTGPRVKRLLLLTPVALLGLALLLLHLAGIPLRGLPEMAAVGTGMTAKLSCSGYYISGFTDERNRADISTYSPATLLIDVQHEPPDTVVASCGSVVAKARYYPGLGCTLVHRGMVNLATLEMPAVNRPSGQWPVGEEVGEPDEAMQSLLVSTLIEDSQQGLDTRALLVVQGGRVIAEAYGAGITPDTPLLGWSMGKSLTALLVGRLEALGKIQRSDSILFPAWRADARRDITVANLLQMSSGLEFSEPYVPGNDSTRMLFAAPSAAEVALASPLVHLPGSHWYYSSGTSNLLTRLVSDRLGASPQALVDFFAREIAAPLGLRNTVFELDASGVYLGSSFVYAPARDWARMALPMLNNGRAGGSQWLPPGWVADAAMPNPSANDRRYGYQFWLNGGGARLRWPELQADAYAMSGNRGQSVMIFPDLDAIVVRLGWTAGDYPVNEKFQPIQALLKR</sequence>
<dbReference type="SUPFAM" id="SSF56601">
    <property type="entry name" value="beta-lactamase/transpeptidase-like"/>
    <property type="match status" value="1"/>
</dbReference>
<name>A0A3L7DVS7_9GAMM</name>
<dbReference type="InterPro" id="IPR050789">
    <property type="entry name" value="Diverse_Enzym_Activities"/>
</dbReference>
<feature type="domain" description="Beta-lactamase-related" evidence="2">
    <location>
        <begin position="206"/>
        <end position="479"/>
    </location>
</feature>
<keyword evidence="3" id="KW-0378">Hydrolase</keyword>
<keyword evidence="4" id="KW-1185">Reference proteome</keyword>
<dbReference type="GO" id="GO:0016787">
    <property type="term" value="F:hydrolase activity"/>
    <property type="evidence" value="ECO:0007669"/>
    <property type="project" value="UniProtKB-KW"/>
</dbReference>
<dbReference type="AlphaFoldDB" id="A0A3L7DVS7"/>
<evidence type="ECO:0000313" key="4">
    <source>
        <dbReference type="Proteomes" id="UP000265509"/>
    </source>
</evidence>
<dbReference type="InterPro" id="IPR001466">
    <property type="entry name" value="Beta-lactam-related"/>
</dbReference>
<dbReference type="Gene3D" id="3.40.710.10">
    <property type="entry name" value="DD-peptidase/beta-lactamase superfamily"/>
    <property type="match status" value="1"/>
</dbReference>
<gene>
    <name evidence="3" type="ORF">DWB85_17860</name>
</gene>
<reference evidence="3 4" key="1">
    <citation type="submission" date="2018-07" db="EMBL/GenBank/DDBJ databases">
        <title>Halioglobus sp. genome submission.</title>
        <authorList>
            <person name="Ye M.-Q."/>
            <person name="Du Z.-J."/>
        </authorList>
    </citation>
    <scope>NUCLEOTIDE SEQUENCE [LARGE SCALE GENOMIC DNA]</scope>
    <source>
        <strain evidence="3 4">U0301</strain>
    </source>
</reference>
<dbReference type="Proteomes" id="UP000265509">
    <property type="component" value="Unassembled WGS sequence"/>
</dbReference>
<dbReference type="Pfam" id="PF00144">
    <property type="entry name" value="Beta-lactamase"/>
    <property type="match status" value="1"/>
</dbReference>
<evidence type="ECO:0000259" key="2">
    <source>
        <dbReference type="Pfam" id="PF00144"/>
    </source>
</evidence>
<organism evidence="3 4">
    <name type="scientific">Seongchinamella sediminis</name>
    <dbReference type="NCBI Taxonomy" id="2283635"/>
    <lineage>
        <taxon>Bacteria</taxon>
        <taxon>Pseudomonadati</taxon>
        <taxon>Pseudomonadota</taxon>
        <taxon>Gammaproteobacteria</taxon>
        <taxon>Cellvibrionales</taxon>
        <taxon>Halieaceae</taxon>
        <taxon>Seongchinamella</taxon>
    </lineage>
</organism>
<keyword evidence="1" id="KW-0472">Membrane</keyword>
<protein>
    <submittedName>
        <fullName evidence="3">Class C beta-lactamase-related serine hydrolase</fullName>
    </submittedName>
</protein>
<comment type="caution">
    <text evidence="3">The sequence shown here is derived from an EMBL/GenBank/DDBJ whole genome shotgun (WGS) entry which is preliminary data.</text>
</comment>
<dbReference type="EMBL" id="QRAN01000028">
    <property type="protein sequence ID" value="RLQ20413.1"/>
    <property type="molecule type" value="Genomic_DNA"/>
</dbReference>
<feature type="transmembrane region" description="Helical" evidence="1">
    <location>
        <begin position="56"/>
        <end position="75"/>
    </location>
</feature>
<keyword evidence="1" id="KW-0812">Transmembrane</keyword>
<evidence type="ECO:0000313" key="3">
    <source>
        <dbReference type="EMBL" id="RLQ20413.1"/>
    </source>
</evidence>
<evidence type="ECO:0000256" key="1">
    <source>
        <dbReference type="SAM" id="Phobius"/>
    </source>
</evidence>
<proteinExistence type="predicted"/>
<dbReference type="OrthoDB" id="119951at2"/>